<keyword evidence="3" id="KW-1185">Reference proteome</keyword>
<dbReference type="GeneID" id="89952478"/>
<dbReference type="EMBL" id="JASEJX010000012">
    <property type="protein sequence ID" value="KAK4518573.1"/>
    <property type="molecule type" value="Genomic_DNA"/>
</dbReference>
<dbReference type="AlphaFoldDB" id="A0AAN7I252"/>
<dbReference type="Proteomes" id="UP001304243">
    <property type="component" value="Unassembled WGS sequence"/>
</dbReference>
<accession>A0AAN7I252</accession>
<organism evidence="2 3">
    <name type="scientific">Mucor velutinosus</name>
    <dbReference type="NCBI Taxonomy" id="708070"/>
    <lineage>
        <taxon>Eukaryota</taxon>
        <taxon>Fungi</taxon>
        <taxon>Fungi incertae sedis</taxon>
        <taxon>Mucoromycota</taxon>
        <taxon>Mucoromycotina</taxon>
        <taxon>Mucoromycetes</taxon>
        <taxon>Mucorales</taxon>
        <taxon>Mucorineae</taxon>
        <taxon>Mucoraceae</taxon>
        <taxon>Mucor</taxon>
    </lineage>
</organism>
<evidence type="ECO:0000256" key="1">
    <source>
        <dbReference type="SAM" id="MobiDB-lite"/>
    </source>
</evidence>
<evidence type="ECO:0000313" key="3">
    <source>
        <dbReference type="Proteomes" id="UP001304243"/>
    </source>
</evidence>
<evidence type="ECO:0000313" key="2">
    <source>
        <dbReference type="EMBL" id="KAK4518573.1"/>
    </source>
</evidence>
<comment type="caution">
    <text evidence="2">The sequence shown here is derived from an EMBL/GenBank/DDBJ whole genome shotgun (WGS) entry which is preliminary data.</text>
</comment>
<protein>
    <submittedName>
        <fullName evidence="2">Uncharacterized protein</fullName>
    </submittedName>
</protein>
<name>A0AAN7I252_9FUNG</name>
<dbReference type="RefSeq" id="XP_064685239.1">
    <property type="nucleotide sequence ID" value="XM_064828037.1"/>
</dbReference>
<feature type="compositionally biased region" description="Polar residues" evidence="1">
    <location>
        <begin position="29"/>
        <end position="49"/>
    </location>
</feature>
<gene>
    <name evidence="2" type="ORF">ATC70_008792</name>
</gene>
<feature type="region of interest" description="Disordered" evidence="1">
    <location>
        <begin position="29"/>
        <end position="65"/>
    </location>
</feature>
<reference evidence="2 3" key="1">
    <citation type="submission" date="2022-11" db="EMBL/GenBank/DDBJ databases">
        <title>Mucor velutinosus strain NIH1002 WGS.</title>
        <authorList>
            <person name="Subramanian P."/>
            <person name="Mullikin J.C."/>
            <person name="Segre J.A."/>
            <person name="Zelazny A.M."/>
        </authorList>
    </citation>
    <scope>NUCLEOTIDE SEQUENCE [LARGE SCALE GENOMIC DNA]</scope>
    <source>
        <strain evidence="2 3">NIH1002</strain>
    </source>
</reference>
<proteinExistence type="predicted"/>
<feature type="region of interest" description="Disordered" evidence="1">
    <location>
        <begin position="102"/>
        <end position="126"/>
    </location>
</feature>
<feature type="compositionally biased region" description="Basic and acidic residues" evidence="1">
    <location>
        <begin position="102"/>
        <end position="113"/>
    </location>
</feature>
<sequence length="126" mass="14525">MVTMEHHILLRLQLFKPLIKDLNAYIPPTTRNRSAALQLDITSDTTTAASPKRKTTDYRTGSKPKAANATALTVAPKAIDVRPTAEEIEQKKQQIIEEEIQEEKKRKQQDRKNDNKRRNKLRDEAY</sequence>